<dbReference type="SUPFAM" id="SSF69742">
    <property type="entry name" value="Glutamyl tRNA-reductase catalytic, N-terminal domain"/>
    <property type="match status" value="1"/>
</dbReference>
<keyword evidence="5 9" id="KW-0560">Oxidoreductase</keyword>
<feature type="site" description="Important for activity" evidence="9 12">
    <location>
        <position position="99"/>
    </location>
</feature>
<keyword evidence="6 9" id="KW-0627">Porphyrin biosynthesis</keyword>
<dbReference type="Pfam" id="PF05201">
    <property type="entry name" value="GlutR_N"/>
    <property type="match status" value="1"/>
</dbReference>
<evidence type="ECO:0000256" key="9">
    <source>
        <dbReference type="HAMAP-Rule" id="MF_00087"/>
    </source>
</evidence>
<comment type="subunit">
    <text evidence="9">Homodimer.</text>
</comment>
<evidence type="ECO:0000256" key="6">
    <source>
        <dbReference type="ARBA" id="ARBA00023244"/>
    </source>
</evidence>
<evidence type="ECO:0000256" key="4">
    <source>
        <dbReference type="ARBA" id="ARBA00022857"/>
    </source>
</evidence>
<evidence type="ECO:0000256" key="2">
    <source>
        <dbReference type="ARBA" id="ARBA00005916"/>
    </source>
</evidence>
<feature type="binding site" evidence="9">
    <location>
        <begin position="49"/>
        <end position="52"/>
    </location>
    <ligand>
        <name>substrate</name>
    </ligand>
</feature>
<organism evidence="17 18">
    <name type="scientific">Tectimicrobiota bacterium</name>
    <dbReference type="NCBI Taxonomy" id="2528274"/>
    <lineage>
        <taxon>Bacteria</taxon>
        <taxon>Pseudomonadati</taxon>
        <taxon>Nitrospinota/Tectimicrobiota group</taxon>
        <taxon>Candidatus Tectimicrobiota</taxon>
    </lineage>
</organism>
<dbReference type="PANTHER" id="PTHR43013">
    <property type="entry name" value="GLUTAMYL-TRNA REDUCTASE"/>
    <property type="match status" value="1"/>
</dbReference>
<dbReference type="EC" id="1.2.1.70" evidence="3 9"/>
<evidence type="ECO:0000256" key="12">
    <source>
        <dbReference type="PIRSR" id="PIRSR000445-4"/>
    </source>
</evidence>
<dbReference type="HAMAP" id="MF_00087">
    <property type="entry name" value="Glu_tRNA_reductase"/>
    <property type="match status" value="1"/>
</dbReference>
<protein>
    <recommendedName>
        <fullName evidence="8 9">Glutamyl-tRNA reductase</fullName>
        <shortName evidence="9">GluTR</shortName>
        <ecNumber evidence="3 9">1.2.1.70</ecNumber>
    </recommendedName>
</protein>
<evidence type="ECO:0000259" key="15">
    <source>
        <dbReference type="Pfam" id="PF01488"/>
    </source>
</evidence>
<evidence type="ECO:0000256" key="8">
    <source>
        <dbReference type="ARBA" id="ARBA00068659"/>
    </source>
</evidence>
<comment type="miscellaneous">
    <text evidence="9">During catalysis, the active site Cys acts as a nucleophile attacking the alpha-carbonyl group of tRNA-bound glutamate with the formation of a thioester intermediate between enzyme and glutamate, and the concomitant release of tRNA(Glu). The thioester intermediate is finally reduced by direct hydride transfer from NADPH, to form the product GSA.</text>
</comment>
<feature type="binding site" evidence="9">
    <location>
        <position position="109"/>
    </location>
    <ligand>
        <name>substrate</name>
    </ligand>
</feature>
<dbReference type="PIRSF" id="PIRSF000445">
    <property type="entry name" value="4pyrrol_synth_GluRdtase"/>
    <property type="match status" value="1"/>
</dbReference>
<feature type="active site" description="Nucleophile" evidence="9 10">
    <location>
        <position position="50"/>
    </location>
</feature>
<evidence type="ECO:0000256" key="11">
    <source>
        <dbReference type="PIRSR" id="PIRSR000445-3"/>
    </source>
</evidence>
<dbReference type="Gene3D" id="3.30.460.30">
    <property type="entry name" value="Glutamyl-tRNA reductase, N-terminal domain"/>
    <property type="match status" value="1"/>
</dbReference>
<dbReference type="InterPro" id="IPR000343">
    <property type="entry name" value="4pyrrol_synth_GluRdtase"/>
</dbReference>
<dbReference type="GO" id="GO:0008883">
    <property type="term" value="F:glutamyl-tRNA reductase activity"/>
    <property type="evidence" value="ECO:0007669"/>
    <property type="project" value="UniProtKB-UniRule"/>
</dbReference>
<dbReference type="GO" id="GO:0019353">
    <property type="term" value="P:protoporphyrinogen IX biosynthetic process from glutamate"/>
    <property type="evidence" value="ECO:0007669"/>
    <property type="project" value="TreeGrafter"/>
</dbReference>
<dbReference type="InterPro" id="IPR006151">
    <property type="entry name" value="Shikm_DH/Glu-tRNA_Rdtase"/>
</dbReference>
<comment type="caution">
    <text evidence="17">The sequence shown here is derived from an EMBL/GenBank/DDBJ whole genome shotgun (WGS) entry which is preliminary data.</text>
</comment>
<evidence type="ECO:0000259" key="14">
    <source>
        <dbReference type="Pfam" id="PF00745"/>
    </source>
</evidence>
<comment type="catalytic activity">
    <reaction evidence="7 9 13">
        <text>(S)-4-amino-5-oxopentanoate + tRNA(Glu) + NADP(+) = L-glutamyl-tRNA(Glu) + NADPH + H(+)</text>
        <dbReference type="Rhea" id="RHEA:12344"/>
        <dbReference type="Rhea" id="RHEA-COMP:9663"/>
        <dbReference type="Rhea" id="RHEA-COMP:9680"/>
        <dbReference type="ChEBI" id="CHEBI:15378"/>
        <dbReference type="ChEBI" id="CHEBI:57501"/>
        <dbReference type="ChEBI" id="CHEBI:57783"/>
        <dbReference type="ChEBI" id="CHEBI:58349"/>
        <dbReference type="ChEBI" id="CHEBI:78442"/>
        <dbReference type="ChEBI" id="CHEBI:78520"/>
        <dbReference type="EC" id="1.2.1.70"/>
    </reaction>
</comment>
<feature type="binding site" evidence="9">
    <location>
        <position position="120"/>
    </location>
    <ligand>
        <name>substrate</name>
    </ligand>
</feature>
<dbReference type="NCBIfam" id="NF000744">
    <property type="entry name" value="PRK00045.1-3"/>
    <property type="match status" value="1"/>
</dbReference>
<evidence type="ECO:0000256" key="7">
    <source>
        <dbReference type="ARBA" id="ARBA00047464"/>
    </source>
</evidence>
<dbReference type="InterPro" id="IPR015896">
    <property type="entry name" value="4pyrrol_synth_GluRdtase_dimer"/>
</dbReference>
<dbReference type="Pfam" id="PF00745">
    <property type="entry name" value="GlutR_dimer"/>
    <property type="match status" value="1"/>
</dbReference>
<comment type="caution">
    <text evidence="9">Lacks conserved residue(s) required for the propagation of feature annotation.</text>
</comment>
<sequence length="420" mass="47970">MDILTVGISYKMAPVEVREKLAFSEKQQLAFLEHLRDSPALEEKVLLSTCNRVEIYAQCREPERGVAHIKELLSSYHQFSLEYFERYLYIYQHGEAVKHLFRVSSSLDSLVVGVPQIVGQVMKAYFLSREMKATGFVLNQLFEKAFSVAKRVRTETQLGEHAVSVSFAAVELARKIFHRLEGKTVLLIGAGEMSELAARHLITQGVKAVLVANRTYERAVALAESLGGKAVDFSRLEEELVHADIVISSTGAPHYILTREKAEEVIRARRNRPIFLIDIAVPRDIDPQINEIENIYLYNIDDLHIVVQNNLQERDREAQKAEELIDRETWHFLGWLEAQNAVPTIKSLREKAEKIRQQEMEKTLARVAVSDKEREAINAMTTAIVNKLLHGPISYIKQQANSRNGFSIETIRQLFDLDRF</sequence>
<dbReference type="InterPro" id="IPR036291">
    <property type="entry name" value="NAD(P)-bd_dom_sf"/>
</dbReference>
<keyword evidence="4 9" id="KW-0521">NADP</keyword>
<name>A0A932FXH7_UNCTE</name>
<dbReference type="NCBIfam" id="TIGR01035">
    <property type="entry name" value="hemA"/>
    <property type="match status" value="1"/>
</dbReference>
<feature type="domain" description="Glutamyl-tRNA reductase N-terminal" evidence="16">
    <location>
        <begin position="6"/>
        <end position="156"/>
    </location>
</feature>
<evidence type="ECO:0000256" key="5">
    <source>
        <dbReference type="ARBA" id="ARBA00023002"/>
    </source>
</evidence>
<evidence type="ECO:0000256" key="10">
    <source>
        <dbReference type="PIRSR" id="PIRSR000445-1"/>
    </source>
</evidence>
<feature type="domain" description="Tetrapyrrole biosynthesis glutamyl-tRNA reductase dimerisation" evidence="14">
    <location>
        <begin position="320"/>
        <end position="417"/>
    </location>
</feature>
<dbReference type="Proteomes" id="UP000769766">
    <property type="component" value="Unassembled WGS sequence"/>
</dbReference>
<dbReference type="FunFam" id="3.30.460.30:FF:000001">
    <property type="entry name" value="Glutamyl-tRNA reductase"/>
    <property type="match status" value="1"/>
</dbReference>
<proteinExistence type="inferred from homology"/>
<evidence type="ECO:0000313" key="17">
    <source>
        <dbReference type="EMBL" id="MBI2877588.1"/>
    </source>
</evidence>
<reference evidence="17" key="1">
    <citation type="submission" date="2020-07" db="EMBL/GenBank/DDBJ databases">
        <title>Huge and variable diversity of episymbiotic CPR bacteria and DPANN archaea in groundwater ecosystems.</title>
        <authorList>
            <person name="He C.Y."/>
            <person name="Keren R."/>
            <person name="Whittaker M."/>
            <person name="Farag I.F."/>
            <person name="Doudna J."/>
            <person name="Cate J.H.D."/>
            <person name="Banfield J.F."/>
        </authorList>
    </citation>
    <scope>NUCLEOTIDE SEQUENCE</scope>
    <source>
        <strain evidence="17">NC_groundwater_672_Ag_B-0.1um_62_36</strain>
    </source>
</reference>
<evidence type="ECO:0000256" key="13">
    <source>
        <dbReference type="RuleBase" id="RU000584"/>
    </source>
</evidence>
<comment type="function">
    <text evidence="9">Catalyzes the NADPH-dependent reduction of glutamyl-tRNA(Glu) to glutamate 1-semialdehyde (GSA).</text>
</comment>
<dbReference type="GO" id="GO:0050661">
    <property type="term" value="F:NADP binding"/>
    <property type="evidence" value="ECO:0007669"/>
    <property type="project" value="InterPro"/>
</dbReference>
<dbReference type="CDD" id="cd05213">
    <property type="entry name" value="NAD_bind_Glutamyl_tRNA_reduct"/>
    <property type="match status" value="1"/>
</dbReference>
<evidence type="ECO:0000256" key="3">
    <source>
        <dbReference type="ARBA" id="ARBA00012970"/>
    </source>
</evidence>
<dbReference type="Gene3D" id="3.40.50.720">
    <property type="entry name" value="NAD(P)-binding Rossmann-like Domain"/>
    <property type="match status" value="1"/>
</dbReference>
<dbReference type="PANTHER" id="PTHR43013:SF1">
    <property type="entry name" value="GLUTAMYL-TRNA REDUCTASE"/>
    <property type="match status" value="1"/>
</dbReference>
<dbReference type="Pfam" id="PF01488">
    <property type="entry name" value="Shikimate_DH"/>
    <property type="match status" value="1"/>
</dbReference>
<accession>A0A932FXH7</accession>
<dbReference type="SUPFAM" id="SSF69075">
    <property type="entry name" value="Glutamyl tRNA-reductase dimerization domain"/>
    <property type="match status" value="1"/>
</dbReference>
<evidence type="ECO:0000256" key="1">
    <source>
        <dbReference type="ARBA" id="ARBA00005059"/>
    </source>
</evidence>
<feature type="domain" description="Quinate/shikimate 5-dehydrogenase/glutamyl-tRNA reductase" evidence="15">
    <location>
        <begin position="171"/>
        <end position="305"/>
    </location>
</feature>
<dbReference type="InterPro" id="IPR015895">
    <property type="entry name" value="4pyrrol_synth_GluRdtase_N"/>
</dbReference>
<evidence type="ECO:0000313" key="18">
    <source>
        <dbReference type="Proteomes" id="UP000769766"/>
    </source>
</evidence>
<comment type="domain">
    <text evidence="9">Possesses an unusual extended V-shaped dimeric structure with each monomer consisting of three distinct domains arranged along a curved 'spinal' alpha-helix. The N-terminal catalytic domain specifically recognizes the glutamate moiety of the substrate. The second domain is the NADPH-binding domain, and the third C-terminal domain is responsible for dimerization.</text>
</comment>
<gene>
    <name evidence="9" type="primary">hemA</name>
    <name evidence="17" type="ORF">HYY20_11975</name>
</gene>
<dbReference type="InterPro" id="IPR036453">
    <property type="entry name" value="GluRdtase_dimer_dom_sf"/>
</dbReference>
<comment type="pathway">
    <text evidence="1 9 13">Porphyrin-containing compound metabolism; protoporphyrin-IX biosynthesis; 5-aminolevulinate from L-glutamyl-tRNA(Glu): step 1/2.</text>
</comment>
<dbReference type="InterPro" id="IPR036343">
    <property type="entry name" value="GluRdtase_N_sf"/>
</dbReference>
<dbReference type="AlphaFoldDB" id="A0A932FXH7"/>
<feature type="binding site" evidence="9 11">
    <location>
        <begin position="189"/>
        <end position="194"/>
    </location>
    <ligand>
        <name>NADP(+)</name>
        <dbReference type="ChEBI" id="CHEBI:58349"/>
    </ligand>
</feature>
<comment type="similarity">
    <text evidence="2 9 13">Belongs to the glutamyl-tRNA reductase family.</text>
</comment>
<dbReference type="SUPFAM" id="SSF51735">
    <property type="entry name" value="NAD(P)-binding Rossmann-fold domains"/>
    <property type="match status" value="1"/>
</dbReference>
<dbReference type="EMBL" id="JACPRF010000367">
    <property type="protein sequence ID" value="MBI2877588.1"/>
    <property type="molecule type" value="Genomic_DNA"/>
</dbReference>
<dbReference type="FunFam" id="3.40.50.720:FF:000031">
    <property type="entry name" value="Glutamyl-tRNA reductase"/>
    <property type="match status" value="1"/>
</dbReference>
<evidence type="ECO:0000259" key="16">
    <source>
        <dbReference type="Pfam" id="PF05201"/>
    </source>
</evidence>